<reference evidence="4 5" key="1">
    <citation type="submission" date="2023-08" db="EMBL/GenBank/DDBJ databases">
        <title>Black Yeasts Isolated from many extreme environments.</title>
        <authorList>
            <person name="Coleine C."/>
            <person name="Stajich J.E."/>
            <person name="Selbmann L."/>
        </authorList>
    </citation>
    <scope>NUCLEOTIDE SEQUENCE [LARGE SCALE GENOMIC DNA]</scope>
    <source>
        <strain evidence="4 5">CCFEE 5885</strain>
    </source>
</reference>
<accession>A0ABR0KH93</accession>
<name>A0ABR0KH93_9EURO</name>
<dbReference type="PANTHER" id="PTHR46072">
    <property type="entry name" value="AMIDASE-RELATED-RELATED"/>
    <property type="match status" value="1"/>
</dbReference>
<protein>
    <recommendedName>
        <fullName evidence="3">Amidase domain-containing protein</fullName>
    </recommendedName>
</protein>
<dbReference type="SUPFAM" id="SSF75304">
    <property type="entry name" value="Amidase signature (AS) enzymes"/>
    <property type="match status" value="1"/>
</dbReference>
<organism evidence="4 5">
    <name type="scientific">Lithohypha guttulata</name>
    <dbReference type="NCBI Taxonomy" id="1690604"/>
    <lineage>
        <taxon>Eukaryota</taxon>
        <taxon>Fungi</taxon>
        <taxon>Dikarya</taxon>
        <taxon>Ascomycota</taxon>
        <taxon>Pezizomycotina</taxon>
        <taxon>Eurotiomycetes</taxon>
        <taxon>Chaetothyriomycetidae</taxon>
        <taxon>Chaetothyriales</taxon>
        <taxon>Trichomeriaceae</taxon>
        <taxon>Lithohypha</taxon>
    </lineage>
</organism>
<comment type="similarity">
    <text evidence="1">Belongs to the amidase family.</text>
</comment>
<keyword evidence="2" id="KW-0378">Hydrolase</keyword>
<comment type="caution">
    <text evidence="4">The sequence shown here is derived from an EMBL/GenBank/DDBJ whole genome shotgun (WGS) entry which is preliminary data.</text>
</comment>
<dbReference type="InterPro" id="IPR023631">
    <property type="entry name" value="Amidase_dom"/>
</dbReference>
<dbReference type="Pfam" id="PF01425">
    <property type="entry name" value="Amidase"/>
    <property type="match status" value="1"/>
</dbReference>
<proteinExistence type="inferred from homology"/>
<dbReference type="Gene3D" id="3.90.1300.10">
    <property type="entry name" value="Amidase signature (AS) domain"/>
    <property type="match status" value="1"/>
</dbReference>
<evidence type="ECO:0000313" key="4">
    <source>
        <dbReference type="EMBL" id="KAK5095691.1"/>
    </source>
</evidence>
<sequence>MTMNGTGQPQINTDEVIPRWRQLGLKHRQQQISLIPPEWHLKPVGSEAEAKNAIPVVEQHLPHEELEITSLAQSLPSLQQAIRTKQYTALQITRAFCHRAALLQQLTRCLTEILFDSALNTAERQDAYYASTGQLLGPLHGIPISIKDNQDIKDVDSTLGWVGLIGKPAKSDTTPVEVIRQAGGILYCKTNIPQSMMMSDSYNHIYGQSVNSLNRNLISGGSSGGEAALIRAGGSIVGIGTDIGGSVRIPATLQGLYGLSPSIGRVGNRESTRRDKYVVPPVAGPLTRDIDTLDAFMDAYLGQQPWLSDPGILPIPWRKDIADAYSDPGHKLTIGYITEDGVIRCQPPCVRAVEDTINRLRDAGHKVVEWNHVAQRHHQHAYDLWLKAVLADGGERFQALCDLVDEPLIPGMLVGKAANKLDTDGRMALFDEIWEFQRMYMSLWREAGLDALIMPVTQYTGLRPKMWVEADMYVGYTSLCNLLNWTGLAVPAINVDRELDKVTGEWEGYQGKTFSDQYNHDGYVENFDEFVGMPVGVQIITGRLEEERAVGIARLLERLRKA</sequence>
<dbReference type="PIRSF" id="PIRSF001221">
    <property type="entry name" value="Amidase_fungi"/>
    <property type="match status" value="1"/>
</dbReference>
<evidence type="ECO:0000259" key="3">
    <source>
        <dbReference type="Pfam" id="PF01425"/>
    </source>
</evidence>
<dbReference type="InterPro" id="IPR036928">
    <property type="entry name" value="AS_sf"/>
</dbReference>
<evidence type="ECO:0000256" key="2">
    <source>
        <dbReference type="ARBA" id="ARBA00022801"/>
    </source>
</evidence>
<evidence type="ECO:0000313" key="5">
    <source>
        <dbReference type="Proteomes" id="UP001345013"/>
    </source>
</evidence>
<keyword evidence="5" id="KW-1185">Reference proteome</keyword>
<gene>
    <name evidence="4" type="ORF">LTR24_002908</name>
</gene>
<dbReference type="PANTHER" id="PTHR46072:SF1">
    <property type="entry name" value="AMIDASE"/>
    <property type="match status" value="1"/>
</dbReference>
<dbReference type="EMBL" id="JAVRRG010000026">
    <property type="protein sequence ID" value="KAK5095691.1"/>
    <property type="molecule type" value="Genomic_DNA"/>
</dbReference>
<evidence type="ECO:0000256" key="1">
    <source>
        <dbReference type="ARBA" id="ARBA00009199"/>
    </source>
</evidence>
<dbReference type="Proteomes" id="UP001345013">
    <property type="component" value="Unassembled WGS sequence"/>
</dbReference>
<feature type="domain" description="Amidase" evidence="3">
    <location>
        <begin position="92"/>
        <end position="548"/>
    </location>
</feature>